<evidence type="ECO:0000256" key="1">
    <source>
        <dbReference type="SAM" id="MobiDB-lite"/>
    </source>
</evidence>
<keyword evidence="2" id="KW-0812">Transmembrane</keyword>
<feature type="region of interest" description="Disordered" evidence="1">
    <location>
        <begin position="83"/>
        <end position="109"/>
    </location>
</feature>
<reference evidence="3 4" key="1">
    <citation type="submission" date="2015-09" db="EMBL/GenBank/DDBJ databases">
        <title>Aphanizomenon flos-aquae WA102.</title>
        <authorList>
            <person name="Driscoll C."/>
        </authorList>
    </citation>
    <scope>NUCLEOTIDE SEQUENCE [LARGE SCALE GENOMIC DNA]</scope>
    <source>
        <strain evidence="3">WA102</strain>
    </source>
</reference>
<evidence type="ECO:0000313" key="3">
    <source>
        <dbReference type="EMBL" id="OBQ45571.1"/>
    </source>
</evidence>
<organism evidence="3 4">
    <name type="scientific">Aphanizomenon flos-aquae WA102</name>
    <dbReference type="NCBI Taxonomy" id="1710896"/>
    <lineage>
        <taxon>Bacteria</taxon>
        <taxon>Bacillati</taxon>
        <taxon>Cyanobacteriota</taxon>
        <taxon>Cyanophyceae</taxon>
        <taxon>Nostocales</taxon>
        <taxon>Aphanizomenonaceae</taxon>
        <taxon>Aphanizomenon</taxon>
    </lineage>
</organism>
<evidence type="ECO:0000256" key="2">
    <source>
        <dbReference type="SAM" id="Phobius"/>
    </source>
</evidence>
<proteinExistence type="predicted"/>
<name>A0A1B7X856_APHFL</name>
<feature type="transmembrane region" description="Helical" evidence="2">
    <location>
        <begin position="41"/>
        <end position="60"/>
    </location>
</feature>
<gene>
    <name evidence="3" type="ORF">AN484_00965</name>
</gene>
<dbReference type="Proteomes" id="UP000092093">
    <property type="component" value="Unassembled WGS sequence"/>
</dbReference>
<sequence>MNKAMIESYVRNLIGQVFGAMVIVSQTSGLDMPFGFGTGEWLLVANTLWSSLVPVALRYINKKDPAFGLVAAAAAQEVSKKLASAPKKAAKKAPAKKSSGGGRTTNQVK</sequence>
<evidence type="ECO:0000313" key="4">
    <source>
        <dbReference type="Proteomes" id="UP000092093"/>
    </source>
</evidence>
<keyword evidence="2" id="KW-1133">Transmembrane helix</keyword>
<comment type="caution">
    <text evidence="3">The sequence shown here is derived from an EMBL/GenBank/DDBJ whole genome shotgun (WGS) entry which is preliminary data.</text>
</comment>
<feature type="transmembrane region" description="Helical" evidence="2">
    <location>
        <begin position="12"/>
        <end position="29"/>
    </location>
</feature>
<dbReference type="EMBL" id="LJOW01000002">
    <property type="protein sequence ID" value="OBQ45571.1"/>
    <property type="molecule type" value="Genomic_DNA"/>
</dbReference>
<protein>
    <submittedName>
        <fullName evidence="3">Uncharacterized protein</fullName>
    </submittedName>
</protein>
<accession>A0A1B7X856</accession>
<keyword evidence="2" id="KW-0472">Membrane</keyword>
<dbReference type="AlphaFoldDB" id="A0A1B7X856"/>